<reference evidence="1 2" key="1">
    <citation type="submission" date="2017-04" db="EMBL/GenBank/DDBJ databases">
        <title>Draft genome sequence of Tuber borchii Vittad., a whitish edible truffle.</title>
        <authorList>
            <consortium name="DOE Joint Genome Institute"/>
            <person name="Murat C."/>
            <person name="Kuo A."/>
            <person name="Barry K.W."/>
            <person name="Clum A."/>
            <person name="Dockter R.B."/>
            <person name="Fauchery L."/>
            <person name="Iotti M."/>
            <person name="Kohler A."/>
            <person name="Labutti K."/>
            <person name="Lindquist E.A."/>
            <person name="Lipzen A."/>
            <person name="Ohm R.A."/>
            <person name="Wang M."/>
            <person name="Grigoriev I.V."/>
            <person name="Zambonelli A."/>
            <person name="Martin F.M."/>
        </authorList>
    </citation>
    <scope>NUCLEOTIDE SEQUENCE [LARGE SCALE GENOMIC DNA]</scope>
    <source>
        <strain evidence="1 2">Tbo3840</strain>
    </source>
</reference>
<accession>A0A2T6ZW98</accession>
<organism evidence="1 2">
    <name type="scientific">Tuber borchii</name>
    <name type="common">White truffle</name>
    <dbReference type="NCBI Taxonomy" id="42251"/>
    <lineage>
        <taxon>Eukaryota</taxon>
        <taxon>Fungi</taxon>
        <taxon>Dikarya</taxon>
        <taxon>Ascomycota</taxon>
        <taxon>Pezizomycotina</taxon>
        <taxon>Pezizomycetes</taxon>
        <taxon>Pezizales</taxon>
        <taxon>Tuberaceae</taxon>
        <taxon>Tuber</taxon>
    </lineage>
</organism>
<dbReference type="Proteomes" id="UP000244722">
    <property type="component" value="Unassembled WGS sequence"/>
</dbReference>
<dbReference type="EMBL" id="NESQ01000084">
    <property type="protein sequence ID" value="PUU79714.1"/>
    <property type="molecule type" value="Genomic_DNA"/>
</dbReference>
<name>A0A2T6ZW98_TUBBO</name>
<dbReference type="AlphaFoldDB" id="A0A2T6ZW98"/>
<sequence length="55" mass="6245">MRYVQMMLDDDPAPEATNADLQAETINRFSETICRWVFSATVHTCGEQNNPVAKK</sequence>
<evidence type="ECO:0000313" key="2">
    <source>
        <dbReference type="Proteomes" id="UP000244722"/>
    </source>
</evidence>
<protein>
    <submittedName>
        <fullName evidence="1">Uncharacterized protein</fullName>
    </submittedName>
</protein>
<keyword evidence="2" id="KW-1185">Reference proteome</keyword>
<comment type="caution">
    <text evidence="1">The sequence shown here is derived from an EMBL/GenBank/DDBJ whole genome shotgun (WGS) entry which is preliminary data.</text>
</comment>
<proteinExistence type="predicted"/>
<gene>
    <name evidence="1" type="ORF">B9Z19DRAFT_1124810</name>
</gene>
<evidence type="ECO:0000313" key="1">
    <source>
        <dbReference type="EMBL" id="PUU79714.1"/>
    </source>
</evidence>